<dbReference type="EMBL" id="BARS01034374">
    <property type="protein sequence ID" value="GAG21517.1"/>
    <property type="molecule type" value="Genomic_DNA"/>
</dbReference>
<dbReference type="AlphaFoldDB" id="X0WEB8"/>
<feature type="non-terminal residue" evidence="1">
    <location>
        <position position="1"/>
    </location>
</feature>
<proteinExistence type="predicted"/>
<comment type="caution">
    <text evidence="1">The sequence shown here is derived from an EMBL/GenBank/DDBJ whole genome shotgun (WGS) entry which is preliminary data.</text>
</comment>
<gene>
    <name evidence="1" type="ORF">S01H1_53109</name>
</gene>
<accession>X0WEB8</accession>
<reference evidence="1" key="1">
    <citation type="journal article" date="2014" name="Front. Microbiol.">
        <title>High frequency of phylogenetically diverse reductive dehalogenase-homologous genes in deep subseafloor sedimentary metagenomes.</title>
        <authorList>
            <person name="Kawai M."/>
            <person name="Futagami T."/>
            <person name="Toyoda A."/>
            <person name="Takaki Y."/>
            <person name="Nishi S."/>
            <person name="Hori S."/>
            <person name="Arai W."/>
            <person name="Tsubouchi T."/>
            <person name="Morono Y."/>
            <person name="Uchiyama I."/>
            <person name="Ito T."/>
            <person name="Fujiyama A."/>
            <person name="Inagaki F."/>
            <person name="Takami H."/>
        </authorList>
    </citation>
    <scope>NUCLEOTIDE SEQUENCE</scope>
    <source>
        <strain evidence="1">Expedition CK06-06</strain>
    </source>
</reference>
<sequence length="61" mass="6681">DVLRIVNLRETLQQGAPISVVNVTQGYEIRASYTLSQRQVRILLAGGLLNSIKANRGEDAT</sequence>
<organism evidence="1">
    <name type="scientific">marine sediment metagenome</name>
    <dbReference type="NCBI Taxonomy" id="412755"/>
    <lineage>
        <taxon>unclassified sequences</taxon>
        <taxon>metagenomes</taxon>
        <taxon>ecological metagenomes</taxon>
    </lineage>
</organism>
<name>X0WEB8_9ZZZZ</name>
<protein>
    <submittedName>
        <fullName evidence="1">Uncharacterized protein</fullName>
    </submittedName>
</protein>
<evidence type="ECO:0000313" key="1">
    <source>
        <dbReference type="EMBL" id="GAG21517.1"/>
    </source>
</evidence>